<sequence>MTRAVVIGAGIVGLTTGLALRHAGIEVVICERAPEIRADGASLGLWANALAAFDDLAVGEQVRCIGAPTEMYFHDSAGRLLDTPGFAPEDHQYLLVHRAKLNDLLADAVGRDNIRLATGFTAYEEHTDHVTVHLSDGSSEDADVLVGADGAYSAVRAQLVPGTPAREHPGHHAWRAVLQATGITVPEDRLILGTHGCRGGYVRTYDGGVYWLLNQFDSPPLKGTPKQQVMERAVHLETEGRDGILAGLIAATPDELILRNQVMLVPPLPHWVSARVALAGDAAHAMSPHITAGATLGIEDAALLGRLLTPTGDMPAALAAYQAGQIPRYAHVARLAAAVEHAPTPREFAQNYVAFSHWMITQRPQLPGRNRVDA</sequence>
<evidence type="ECO:0000313" key="4">
    <source>
        <dbReference type="EMBL" id="MDQ1033011.1"/>
    </source>
</evidence>
<proteinExistence type="predicted"/>
<keyword evidence="5" id="KW-1185">Reference proteome</keyword>
<dbReference type="InterPro" id="IPR002938">
    <property type="entry name" value="FAD-bd"/>
</dbReference>
<dbReference type="PRINTS" id="PR00420">
    <property type="entry name" value="RNGMNOXGNASE"/>
</dbReference>
<comment type="caution">
    <text evidence="4">The sequence shown here is derived from an EMBL/GenBank/DDBJ whole genome shotgun (WGS) entry which is preliminary data.</text>
</comment>
<dbReference type="PANTHER" id="PTHR13789">
    <property type="entry name" value="MONOOXYGENASE"/>
    <property type="match status" value="1"/>
</dbReference>
<evidence type="ECO:0000256" key="1">
    <source>
        <dbReference type="ARBA" id="ARBA00023002"/>
    </source>
</evidence>
<keyword evidence="1" id="KW-0560">Oxidoreductase</keyword>
<dbReference type="Gene3D" id="3.50.50.60">
    <property type="entry name" value="FAD/NAD(P)-binding domain"/>
    <property type="match status" value="1"/>
</dbReference>
<keyword evidence="2" id="KW-0503">Monooxygenase</keyword>
<dbReference type="PANTHER" id="PTHR13789:SF309">
    <property type="entry name" value="PUTATIVE (AFU_ORTHOLOGUE AFUA_6G14510)-RELATED"/>
    <property type="match status" value="1"/>
</dbReference>
<protein>
    <submittedName>
        <fullName evidence="4">2-polyprenyl-6-methoxyphenol hydroxylase-like FAD-dependent oxidoreductase</fullName>
    </submittedName>
</protein>
<dbReference type="Pfam" id="PF01494">
    <property type="entry name" value="FAD_binding_3"/>
    <property type="match status" value="1"/>
</dbReference>
<reference evidence="4 5" key="1">
    <citation type="submission" date="2023-07" db="EMBL/GenBank/DDBJ databases">
        <title>Comparative genomics of wheat-associated soil bacteria to identify genetic determinants of phenazine resistance.</title>
        <authorList>
            <person name="Mouncey N."/>
        </authorList>
    </citation>
    <scope>NUCLEOTIDE SEQUENCE [LARGE SCALE GENOMIC DNA]</scope>
    <source>
        <strain evidence="4 5">V2I4</strain>
    </source>
</reference>
<organism evidence="4 5">
    <name type="scientific">Streptomyces umbrinus</name>
    <dbReference type="NCBI Taxonomy" id="67370"/>
    <lineage>
        <taxon>Bacteria</taxon>
        <taxon>Bacillati</taxon>
        <taxon>Actinomycetota</taxon>
        <taxon>Actinomycetes</taxon>
        <taxon>Kitasatosporales</taxon>
        <taxon>Streptomycetaceae</taxon>
        <taxon>Streptomyces</taxon>
        <taxon>Streptomyces phaeochromogenes group</taxon>
    </lineage>
</organism>
<accession>A0ABU0TDI5</accession>
<feature type="domain" description="FAD-binding" evidence="3">
    <location>
        <begin position="2"/>
        <end position="309"/>
    </location>
</feature>
<name>A0ABU0TDI5_9ACTN</name>
<dbReference type="RefSeq" id="WP_307530112.1">
    <property type="nucleotide sequence ID" value="NZ_JAUSZI010000002.1"/>
</dbReference>
<dbReference type="InterPro" id="IPR050493">
    <property type="entry name" value="FAD-dep_Monooxygenase_BioMet"/>
</dbReference>
<dbReference type="Proteomes" id="UP001230328">
    <property type="component" value="Unassembled WGS sequence"/>
</dbReference>
<evidence type="ECO:0000259" key="3">
    <source>
        <dbReference type="Pfam" id="PF01494"/>
    </source>
</evidence>
<dbReference type="EMBL" id="JAUSZI010000002">
    <property type="protein sequence ID" value="MDQ1033011.1"/>
    <property type="molecule type" value="Genomic_DNA"/>
</dbReference>
<evidence type="ECO:0000313" key="5">
    <source>
        <dbReference type="Proteomes" id="UP001230328"/>
    </source>
</evidence>
<evidence type="ECO:0000256" key="2">
    <source>
        <dbReference type="ARBA" id="ARBA00023033"/>
    </source>
</evidence>
<dbReference type="SUPFAM" id="SSF51905">
    <property type="entry name" value="FAD/NAD(P)-binding domain"/>
    <property type="match status" value="1"/>
</dbReference>
<dbReference type="InterPro" id="IPR036188">
    <property type="entry name" value="FAD/NAD-bd_sf"/>
</dbReference>
<gene>
    <name evidence="4" type="ORF">QF035_010593</name>
</gene>